<comment type="pathway">
    <text evidence="3">Protein modification; protein ubiquitination.</text>
</comment>
<dbReference type="KEGG" id="tva:4766936"/>
<comment type="catalytic activity">
    <reaction evidence="1">
        <text>S-ubiquitinyl-[E2 ubiquitin-conjugating enzyme]-L-cysteine + [acceptor protein]-L-lysine = [E2 ubiquitin-conjugating enzyme]-L-cysteine + N(6)-ubiquitinyl-[acceptor protein]-L-lysine.</text>
        <dbReference type="EC" id="2.3.2.27"/>
    </reaction>
</comment>
<dbReference type="eggNOG" id="KOG0828">
    <property type="taxonomic scope" value="Eukaryota"/>
</dbReference>
<keyword evidence="18" id="KW-1185">Reference proteome</keyword>
<evidence type="ECO:0000256" key="14">
    <source>
        <dbReference type="PROSITE-ProRule" id="PRU00175"/>
    </source>
</evidence>
<evidence type="ECO:0000313" key="18">
    <source>
        <dbReference type="Proteomes" id="UP000001542"/>
    </source>
</evidence>
<keyword evidence="12 15" id="KW-1133">Transmembrane helix</keyword>
<protein>
    <recommendedName>
        <fullName evidence="4">RING-type E3 ubiquitin transferase</fullName>
        <ecNumber evidence="4">2.3.2.27</ecNumber>
    </recommendedName>
</protein>
<keyword evidence="9 14" id="KW-0863">Zinc-finger</keyword>
<feature type="transmembrane region" description="Helical" evidence="15">
    <location>
        <begin position="356"/>
        <end position="375"/>
    </location>
</feature>
<evidence type="ECO:0000256" key="1">
    <source>
        <dbReference type="ARBA" id="ARBA00000900"/>
    </source>
</evidence>
<dbReference type="AlphaFoldDB" id="A2EEC7"/>
<evidence type="ECO:0000256" key="9">
    <source>
        <dbReference type="ARBA" id="ARBA00022771"/>
    </source>
</evidence>
<dbReference type="InParanoid" id="A2EEC7"/>
<dbReference type="GO" id="GO:0061630">
    <property type="term" value="F:ubiquitin protein ligase activity"/>
    <property type="evidence" value="ECO:0000318"/>
    <property type="project" value="GO_Central"/>
</dbReference>
<feature type="transmembrane region" description="Helical" evidence="15">
    <location>
        <begin position="252"/>
        <end position="273"/>
    </location>
</feature>
<evidence type="ECO:0000256" key="7">
    <source>
        <dbReference type="ARBA" id="ARBA00022723"/>
    </source>
</evidence>
<feature type="transmembrane region" description="Helical" evidence="15">
    <location>
        <begin position="387"/>
        <end position="404"/>
    </location>
</feature>
<dbReference type="Pfam" id="PF11145">
    <property type="entry name" value="DUF2921"/>
    <property type="match status" value="1"/>
</dbReference>
<comment type="subcellular location">
    <subcellularLocation>
        <location evidence="2">Endomembrane system</location>
        <topology evidence="2">Multi-pass membrane protein</topology>
    </subcellularLocation>
</comment>
<dbReference type="InterPro" id="IPR050731">
    <property type="entry name" value="HRD1_E3_ubiq-ligases"/>
</dbReference>
<evidence type="ECO:0000256" key="12">
    <source>
        <dbReference type="ARBA" id="ARBA00022989"/>
    </source>
</evidence>
<evidence type="ECO:0000256" key="3">
    <source>
        <dbReference type="ARBA" id="ARBA00004906"/>
    </source>
</evidence>
<dbReference type="OrthoDB" id="9984778at2759"/>
<feature type="transmembrane region" description="Helical" evidence="15">
    <location>
        <begin position="193"/>
        <end position="213"/>
    </location>
</feature>
<evidence type="ECO:0000256" key="13">
    <source>
        <dbReference type="ARBA" id="ARBA00023136"/>
    </source>
</evidence>
<evidence type="ECO:0000256" key="5">
    <source>
        <dbReference type="ARBA" id="ARBA00022679"/>
    </source>
</evidence>
<feature type="transmembrane region" description="Helical" evidence="15">
    <location>
        <begin position="300"/>
        <end position="323"/>
    </location>
</feature>
<evidence type="ECO:0000256" key="6">
    <source>
        <dbReference type="ARBA" id="ARBA00022692"/>
    </source>
</evidence>
<keyword evidence="13 15" id="KW-0472">Membrane</keyword>
<sequence length="465" mass="54482">MFLLSFLFIAINENHYFRGNWSANLTILQNISRVQRSQFHIEIQDPKPFKNLYSVDAVAAFTNTTLIRFPKYRMNFYGLFDKENSMYFLAAFPYVKNISAEMIYDMVNKSSYFNTSRFLQNPKKIYTNLVHRYERNANTTPIVALSFTVTKNDLLNNTFDLPYFMDGVVILPNQSVAFTGKLFNVPFYIQEGMIFGVMTAIILVLNYLAWNSLRTNFESQSSLELLSAHTFILNFSFDFAYSLFIFEFSMSIWRFIFLYGFLFFVTVILFFAIQMVQISRIWRSQNPDTYEGTGNDFKSIFFGFFTEISFTMSAASIALSAIFQFPKVSIAYLYSFFIPQIVHSIFAPSRKKNDNLFVVLISIVRLSPIWYFCLYKNNLIEYYNPKIALYETLYVFVQALFVLLQNKFGPTFFLPSILKPKKFDYHAGELPPDTECPICMMKIKETDTWMMTPCNHCFHEECLAR</sequence>
<dbReference type="RefSeq" id="XP_001321248.1">
    <property type="nucleotide sequence ID" value="XM_001321213.1"/>
</dbReference>
<feature type="transmembrane region" description="Helical" evidence="15">
    <location>
        <begin position="329"/>
        <end position="349"/>
    </location>
</feature>
<evidence type="ECO:0000256" key="2">
    <source>
        <dbReference type="ARBA" id="ARBA00004127"/>
    </source>
</evidence>
<keyword evidence="5" id="KW-0808">Transferase</keyword>
<dbReference type="InterPro" id="IPR001841">
    <property type="entry name" value="Znf_RING"/>
</dbReference>
<keyword evidence="8" id="KW-0732">Signal</keyword>
<dbReference type="InterPro" id="IPR021319">
    <property type="entry name" value="DUF2921"/>
</dbReference>
<accession>A2EEC7</accession>
<reference evidence="17" key="2">
    <citation type="journal article" date="2007" name="Science">
        <title>Draft genome sequence of the sexually transmitted pathogen Trichomonas vaginalis.</title>
        <authorList>
            <person name="Carlton J.M."/>
            <person name="Hirt R.P."/>
            <person name="Silva J.C."/>
            <person name="Delcher A.L."/>
            <person name="Schatz M."/>
            <person name="Zhao Q."/>
            <person name="Wortman J.R."/>
            <person name="Bidwell S.L."/>
            <person name="Alsmark U.C.M."/>
            <person name="Besteiro S."/>
            <person name="Sicheritz-Ponten T."/>
            <person name="Noel C.J."/>
            <person name="Dacks J.B."/>
            <person name="Foster P.G."/>
            <person name="Simillion C."/>
            <person name="Van de Peer Y."/>
            <person name="Miranda-Saavedra D."/>
            <person name="Barton G.J."/>
            <person name="Westrop G.D."/>
            <person name="Mueller S."/>
            <person name="Dessi D."/>
            <person name="Fiori P.L."/>
            <person name="Ren Q."/>
            <person name="Paulsen I."/>
            <person name="Zhang H."/>
            <person name="Bastida-Corcuera F.D."/>
            <person name="Simoes-Barbosa A."/>
            <person name="Brown M.T."/>
            <person name="Hayes R.D."/>
            <person name="Mukherjee M."/>
            <person name="Okumura C.Y."/>
            <person name="Schneider R."/>
            <person name="Smith A.J."/>
            <person name="Vanacova S."/>
            <person name="Villalvazo M."/>
            <person name="Haas B.J."/>
            <person name="Pertea M."/>
            <person name="Feldblyum T.V."/>
            <person name="Utterback T.R."/>
            <person name="Shu C.L."/>
            <person name="Osoegawa K."/>
            <person name="de Jong P.J."/>
            <person name="Hrdy I."/>
            <person name="Horvathova L."/>
            <person name="Zubacova Z."/>
            <person name="Dolezal P."/>
            <person name="Malik S.B."/>
            <person name="Logsdon J.M. Jr."/>
            <person name="Henze K."/>
            <person name="Gupta A."/>
            <person name="Wang C.C."/>
            <person name="Dunne R.L."/>
            <person name="Upcroft J.A."/>
            <person name="Upcroft P."/>
            <person name="White O."/>
            <person name="Salzberg S.L."/>
            <person name="Tang P."/>
            <person name="Chiu C.-H."/>
            <person name="Lee Y.-S."/>
            <person name="Embley T.M."/>
            <person name="Coombs G.H."/>
            <person name="Mottram J.C."/>
            <person name="Tachezy J."/>
            <person name="Fraser-Liggett C.M."/>
            <person name="Johnson P.J."/>
        </authorList>
    </citation>
    <scope>NUCLEOTIDE SEQUENCE [LARGE SCALE GENOMIC DNA]</scope>
    <source>
        <strain evidence="17">G3</strain>
    </source>
</reference>
<dbReference type="SUPFAM" id="SSF57850">
    <property type="entry name" value="RING/U-box"/>
    <property type="match status" value="1"/>
</dbReference>
<dbReference type="PANTHER" id="PTHR22763:SF185">
    <property type="entry name" value="E3 UBIQUITIN-PROTEIN LIGASE RHF2A"/>
    <property type="match status" value="1"/>
</dbReference>
<dbReference type="Gene3D" id="3.30.40.10">
    <property type="entry name" value="Zinc/RING finger domain, C3HC4 (zinc finger)"/>
    <property type="match status" value="1"/>
</dbReference>
<evidence type="ECO:0000256" key="4">
    <source>
        <dbReference type="ARBA" id="ARBA00012483"/>
    </source>
</evidence>
<organism evidence="17 18">
    <name type="scientific">Trichomonas vaginalis (strain ATCC PRA-98 / G3)</name>
    <dbReference type="NCBI Taxonomy" id="412133"/>
    <lineage>
        <taxon>Eukaryota</taxon>
        <taxon>Metamonada</taxon>
        <taxon>Parabasalia</taxon>
        <taxon>Trichomonadida</taxon>
        <taxon>Trichomonadidae</taxon>
        <taxon>Trichomonas</taxon>
    </lineage>
</organism>
<keyword evidence="11" id="KW-0862">Zinc</keyword>
<reference evidence="17" key="1">
    <citation type="submission" date="2006-10" db="EMBL/GenBank/DDBJ databases">
        <authorList>
            <person name="Amadeo P."/>
            <person name="Zhao Q."/>
            <person name="Wortman J."/>
            <person name="Fraser-Liggett C."/>
            <person name="Carlton J."/>
        </authorList>
    </citation>
    <scope>NUCLEOTIDE SEQUENCE</scope>
    <source>
        <strain evidence="17">G3</strain>
    </source>
</reference>
<dbReference type="CDD" id="cd16448">
    <property type="entry name" value="RING-H2"/>
    <property type="match status" value="1"/>
</dbReference>
<evidence type="ECO:0000259" key="16">
    <source>
        <dbReference type="PROSITE" id="PS50089"/>
    </source>
</evidence>
<evidence type="ECO:0000313" key="17">
    <source>
        <dbReference type="EMBL" id="EAY09025.1"/>
    </source>
</evidence>
<name>A2EEC7_TRIV3</name>
<keyword evidence="7" id="KW-0479">Metal-binding</keyword>
<dbReference type="Proteomes" id="UP000001542">
    <property type="component" value="Unassembled WGS sequence"/>
</dbReference>
<feature type="domain" description="RING-type" evidence="16">
    <location>
        <begin position="436"/>
        <end position="465"/>
    </location>
</feature>
<dbReference type="GO" id="GO:0012505">
    <property type="term" value="C:endomembrane system"/>
    <property type="evidence" value="ECO:0000318"/>
    <property type="project" value="GO_Central"/>
</dbReference>
<evidence type="ECO:0000256" key="8">
    <source>
        <dbReference type="ARBA" id="ARBA00022729"/>
    </source>
</evidence>
<gene>
    <name evidence="17" type="ORF">TVAG_073910</name>
</gene>
<dbReference type="GO" id="GO:0043161">
    <property type="term" value="P:proteasome-mediated ubiquitin-dependent protein catabolic process"/>
    <property type="evidence" value="ECO:0000318"/>
    <property type="project" value="GO_Central"/>
</dbReference>
<dbReference type="PANTHER" id="PTHR22763">
    <property type="entry name" value="RING ZINC FINGER PROTEIN"/>
    <property type="match status" value="1"/>
</dbReference>
<evidence type="ECO:0000256" key="10">
    <source>
        <dbReference type="ARBA" id="ARBA00022786"/>
    </source>
</evidence>
<dbReference type="EC" id="2.3.2.27" evidence="4"/>
<keyword evidence="6 15" id="KW-0812">Transmembrane</keyword>
<dbReference type="InterPro" id="IPR013083">
    <property type="entry name" value="Znf_RING/FYVE/PHD"/>
</dbReference>
<dbReference type="PROSITE" id="PS50089">
    <property type="entry name" value="ZF_RING_2"/>
    <property type="match status" value="1"/>
</dbReference>
<dbReference type="VEuPathDB" id="TrichDB:TVAGG3_0797510"/>
<dbReference type="EMBL" id="DS113366">
    <property type="protein sequence ID" value="EAY09025.1"/>
    <property type="molecule type" value="Genomic_DNA"/>
</dbReference>
<evidence type="ECO:0000256" key="15">
    <source>
        <dbReference type="SAM" id="Phobius"/>
    </source>
</evidence>
<evidence type="ECO:0000256" key="11">
    <source>
        <dbReference type="ARBA" id="ARBA00022833"/>
    </source>
</evidence>
<dbReference type="VEuPathDB" id="TrichDB:TVAG_217370"/>
<dbReference type="GO" id="GO:0008270">
    <property type="term" value="F:zinc ion binding"/>
    <property type="evidence" value="ECO:0007669"/>
    <property type="project" value="UniProtKB-KW"/>
</dbReference>
<proteinExistence type="predicted"/>
<keyword evidence="10" id="KW-0833">Ubl conjugation pathway</keyword>
<dbReference type="Pfam" id="PF17123">
    <property type="entry name" value="zf-RING_11"/>
    <property type="match status" value="1"/>
</dbReference>